<keyword evidence="5" id="KW-0808">Transferase</keyword>
<dbReference type="Pfam" id="PF02518">
    <property type="entry name" value="HATPase_c"/>
    <property type="match status" value="1"/>
</dbReference>
<evidence type="ECO:0000256" key="12">
    <source>
        <dbReference type="SAM" id="Phobius"/>
    </source>
</evidence>
<reference evidence="15 16" key="1">
    <citation type="submission" date="2018-06" db="EMBL/GenBank/DDBJ databases">
        <title>Freshwater and sediment microbial communities from various areas in North America, analyzing microbe dynamics in response to fracking.</title>
        <authorList>
            <person name="Lamendella R."/>
        </authorList>
    </citation>
    <scope>NUCLEOTIDE SEQUENCE [LARGE SCALE GENOMIC DNA]</scope>
    <source>
        <strain evidence="15 16">3b_TX</strain>
    </source>
</reference>
<proteinExistence type="predicted"/>
<evidence type="ECO:0000256" key="4">
    <source>
        <dbReference type="ARBA" id="ARBA00022553"/>
    </source>
</evidence>
<keyword evidence="8 12" id="KW-1133">Transmembrane helix</keyword>
<dbReference type="PANTHER" id="PTHR45436:SF5">
    <property type="entry name" value="SENSOR HISTIDINE KINASE TRCS"/>
    <property type="match status" value="1"/>
</dbReference>
<evidence type="ECO:0000259" key="14">
    <source>
        <dbReference type="PROSITE" id="PS50885"/>
    </source>
</evidence>
<name>A0A366ICT2_9MICO</name>
<evidence type="ECO:0000256" key="9">
    <source>
        <dbReference type="ARBA" id="ARBA00023012"/>
    </source>
</evidence>
<dbReference type="InterPro" id="IPR005467">
    <property type="entry name" value="His_kinase_dom"/>
</dbReference>
<keyword evidence="4" id="KW-0597">Phosphoprotein</keyword>
<keyword evidence="9" id="KW-0902">Two-component regulatory system</keyword>
<evidence type="ECO:0000313" key="15">
    <source>
        <dbReference type="EMBL" id="RBP68752.1"/>
    </source>
</evidence>
<comment type="catalytic activity">
    <reaction evidence="1">
        <text>ATP + protein L-histidine = ADP + protein N-phospho-L-histidine.</text>
        <dbReference type="EC" id="2.7.13.3"/>
    </reaction>
</comment>
<dbReference type="Proteomes" id="UP000253509">
    <property type="component" value="Unassembled WGS sequence"/>
</dbReference>
<feature type="transmembrane region" description="Helical" evidence="12">
    <location>
        <begin position="16"/>
        <end position="39"/>
    </location>
</feature>
<dbReference type="SUPFAM" id="SSF47384">
    <property type="entry name" value="Homodimeric domain of signal transducing histidine kinase"/>
    <property type="match status" value="1"/>
</dbReference>
<evidence type="ECO:0000256" key="8">
    <source>
        <dbReference type="ARBA" id="ARBA00022989"/>
    </source>
</evidence>
<feature type="domain" description="HAMP" evidence="14">
    <location>
        <begin position="203"/>
        <end position="265"/>
    </location>
</feature>
<evidence type="ECO:0000256" key="6">
    <source>
        <dbReference type="ARBA" id="ARBA00022692"/>
    </source>
</evidence>
<dbReference type="InterPro" id="IPR003660">
    <property type="entry name" value="HAMP_dom"/>
</dbReference>
<evidence type="ECO:0000256" key="1">
    <source>
        <dbReference type="ARBA" id="ARBA00000085"/>
    </source>
</evidence>
<keyword evidence="10 12" id="KW-0472">Membrane</keyword>
<evidence type="ECO:0000259" key="13">
    <source>
        <dbReference type="PROSITE" id="PS50109"/>
    </source>
</evidence>
<gene>
    <name evidence="15" type="ORF">DFO65_11529</name>
</gene>
<dbReference type="Gene3D" id="1.10.287.130">
    <property type="match status" value="1"/>
</dbReference>
<dbReference type="InterPro" id="IPR003594">
    <property type="entry name" value="HATPase_dom"/>
</dbReference>
<evidence type="ECO:0000256" key="7">
    <source>
        <dbReference type="ARBA" id="ARBA00022777"/>
    </source>
</evidence>
<evidence type="ECO:0000256" key="10">
    <source>
        <dbReference type="ARBA" id="ARBA00023136"/>
    </source>
</evidence>
<organism evidence="15 16">
    <name type="scientific">Brevibacterium celere</name>
    <dbReference type="NCBI Taxonomy" id="225845"/>
    <lineage>
        <taxon>Bacteria</taxon>
        <taxon>Bacillati</taxon>
        <taxon>Actinomycetota</taxon>
        <taxon>Actinomycetes</taxon>
        <taxon>Micrococcales</taxon>
        <taxon>Brevibacteriaceae</taxon>
        <taxon>Brevibacterium</taxon>
    </lineage>
</organism>
<evidence type="ECO:0000313" key="16">
    <source>
        <dbReference type="Proteomes" id="UP000253509"/>
    </source>
</evidence>
<dbReference type="SMART" id="SM00304">
    <property type="entry name" value="HAMP"/>
    <property type="match status" value="1"/>
</dbReference>
<dbReference type="PANTHER" id="PTHR45436">
    <property type="entry name" value="SENSOR HISTIDINE KINASE YKOH"/>
    <property type="match status" value="1"/>
</dbReference>
<dbReference type="Gene3D" id="3.30.565.10">
    <property type="entry name" value="Histidine kinase-like ATPase, C-terminal domain"/>
    <property type="match status" value="1"/>
</dbReference>
<evidence type="ECO:0000256" key="5">
    <source>
        <dbReference type="ARBA" id="ARBA00022679"/>
    </source>
</evidence>
<dbReference type="RefSeq" id="WP_113905423.1">
    <property type="nucleotide sequence ID" value="NZ_QNSB01000015.1"/>
</dbReference>
<dbReference type="PROSITE" id="PS50109">
    <property type="entry name" value="HIS_KIN"/>
    <property type="match status" value="1"/>
</dbReference>
<accession>A0A366ICT2</accession>
<comment type="caution">
    <text evidence="15">The sequence shown here is derived from an EMBL/GenBank/DDBJ whole genome shotgun (WGS) entry which is preliminary data.</text>
</comment>
<dbReference type="GO" id="GO:0000155">
    <property type="term" value="F:phosphorelay sensor kinase activity"/>
    <property type="evidence" value="ECO:0007669"/>
    <property type="project" value="InterPro"/>
</dbReference>
<dbReference type="InterPro" id="IPR004358">
    <property type="entry name" value="Sig_transdc_His_kin-like_C"/>
</dbReference>
<dbReference type="InterPro" id="IPR050428">
    <property type="entry name" value="TCS_sensor_his_kinase"/>
</dbReference>
<keyword evidence="7 15" id="KW-0418">Kinase</keyword>
<comment type="subcellular location">
    <subcellularLocation>
        <location evidence="2">Cell membrane</location>
    </subcellularLocation>
</comment>
<feature type="compositionally biased region" description="Pro residues" evidence="11">
    <location>
        <begin position="65"/>
        <end position="75"/>
    </location>
</feature>
<dbReference type="FunFam" id="1.10.287.130:FF:000001">
    <property type="entry name" value="Two-component sensor histidine kinase"/>
    <property type="match status" value="1"/>
</dbReference>
<evidence type="ECO:0000256" key="2">
    <source>
        <dbReference type="ARBA" id="ARBA00004236"/>
    </source>
</evidence>
<dbReference type="Gene3D" id="6.10.340.10">
    <property type="match status" value="1"/>
</dbReference>
<dbReference type="SMART" id="SM00387">
    <property type="entry name" value="HATPase_c"/>
    <property type="match status" value="1"/>
</dbReference>
<dbReference type="PRINTS" id="PR00344">
    <property type="entry name" value="BCTRLSENSOR"/>
</dbReference>
<dbReference type="InterPro" id="IPR036097">
    <property type="entry name" value="HisK_dim/P_sf"/>
</dbReference>
<dbReference type="CDD" id="cd00075">
    <property type="entry name" value="HATPase"/>
    <property type="match status" value="1"/>
</dbReference>
<dbReference type="EC" id="2.7.13.3" evidence="3"/>
<dbReference type="SUPFAM" id="SSF55874">
    <property type="entry name" value="ATPase domain of HSP90 chaperone/DNA topoisomerase II/histidine kinase"/>
    <property type="match status" value="1"/>
</dbReference>
<dbReference type="PROSITE" id="PS50885">
    <property type="entry name" value="HAMP"/>
    <property type="match status" value="1"/>
</dbReference>
<feature type="region of interest" description="Disordered" evidence="11">
    <location>
        <begin position="54"/>
        <end position="79"/>
    </location>
</feature>
<evidence type="ECO:0000256" key="11">
    <source>
        <dbReference type="SAM" id="MobiDB-lite"/>
    </source>
</evidence>
<protein>
    <recommendedName>
        <fullName evidence="3">histidine kinase</fullName>
        <ecNumber evidence="3">2.7.13.3</ecNumber>
    </recommendedName>
</protein>
<dbReference type="EMBL" id="QNSB01000015">
    <property type="protein sequence ID" value="RBP68752.1"/>
    <property type="molecule type" value="Genomic_DNA"/>
</dbReference>
<dbReference type="InterPro" id="IPR036890">
    <property type="entry name" value="HATPase_C_sf"/>
</dbReference>
<dbReference type="SMART" id="SM00388">
    <property type="entry name" value="HisKA"/>
    <property type="match status" value="1"/>
</dbReference>
<dbReference type="InterPro" id="IPR003661">
    <property type="entry name" value="HisK_dim/P_dom"/>
</dbReference>
<dbReference type="Pfam" id="PF00512">
    <property type="entry name" value="HisKA"/>
    <property type="match status" value="1"/>
</dbReference>
<dbReference type="CDD" id="cd00082">
    <property type="entry name" value="HisKA"/>
    <property type="match status" value="1"/>
</dbReference>
<feature type="domain" description="Histidine kinase" evidence="13">
    <location>
        <begin position="280"/>
        <end position="501"/>
    </location>
</feature>
<sequence>MTRTFRARRMTLRSRLIAIAVSVLVIVGFGIGAASYLTVRSSLMGDLDSQLQEMAAQAGGQTRPPGEPGPDPGDGPGPGLRYLFQPGVGDGAVVVAEGAGEDRGLIARTGSGEPLDLPAEAVAAFAATAPADGSRPETVTIPDLGAYRVVSTTEGVGPDSVTTVFGLPQARVDASLGRIAVTTALVVTAGVVLTAVLLGVLIHRQLGELRDVARTARKVTELDLGAGRPELSLRVPDELAVPGTEVGDVGASMNRMLDHVSRALEERYRGNEQMRRFVADASHELRTPIATIRGWADLTKPHRENVPPEVSLSLSRIDSGAERMSRLVDDLLLLARLEAGRQPEEGTTDVSAILVELVEDAHVVHRDHDIALDLPPRALEVRGTGDRVRQVVSAVVTNACVHTPPGTRVSVEARAEGRGSDAEVVVSVTDDGPGIPEEIVGRVFDRFVRGDSSRSREDGAEGGSSGLGLAIVKGLVDLMGGSVAVDSSASGTTFLLRFRAV</sequence>
<dbReference type="GO" id="GO:0005886">
    <property type="term" value="C:plasma membrane"/>
    <property type="evidence" value="ECO:0007669"/>
    <property type="project" value="UniProtKB-SubCell"/>
</dbReference>
<dbReference type="AlphaFoldDB" id="A0A366ICT2"/>
<keyword evidence="16" id="KW-1185">Reference proteome</keyword>
<feature type="transmembrane region" description="Helical" evidence="12">
    <location>
        <begin position="179"/>
        <end position="202"/>
    </location>
</feature>
<keyword evidence="6 12" id="KW-0812">Transmembrane</keyword>
<evidence type="ECO:0000256" key="3">
    <source>
        <dbReference type="ARBA" id="ARBA00012438"/>
    </source>
</evidence>